<dbReference type="Gramene" id="PRQ30807">
    <property type="protein sequence ID" value="PRQ30807"/>
    <property type="gene ID" value="RchiOBHm_Chr5g0028651"/>
</dbReference>
<dbReference type="AlphaFoldDB" id="A0A2P6Q9G2"/>
<dbReference type="Proteomes" id="UP000238479">
    <property type="component" value="Chromosome 5"/>
</dbReference>
<organism evidence="1 2">
    <name type="scientific">Rosa chinensis</name>
    <name type="common">China rose</name>
    <dbReference type="NCBI Taxonomy" id="74649"/>
    <lineage>
        <taxon>Eukaryota</taxon>
        <taxon>Viridiplantae</taxon>
        <taxon>Streptophyta</taxon>
        <taxon>Embryophyta</taxon>
        <taxon>Tracheophyta</taxon>
        <taxon>Spermatophyta</taxon>
        <taxon>Magnoliopsida</taxon>
        <taxon>eudicotyledons</taxon>
        <taxon>Gunneridae</taxon>
        <taxon>Pentapetalae</taxon>
        <taxon>rosids</taxon>
        <taxon>fabids</taxon>
        <taxon>Rosales</taxon>
        <taxon>Rosaceae</taxon>
        <taxon>Rosoideae</taxon>
        <taxon>Rosoideae incertae sedis</taxon>
        <taxon>Rosa</taxon>
    </lineage>
</organism>
<reference evidence="1 2" key="1">
    <citation type="journal article" date="2018" name="Nat. Genet.">
        <title>The Rosa genome provides new insights in the design of modern roses.</title>
        <authorList>
            <person name="Bendahmane M."/>
        </authorList>
    </citation>
    <scope>NUCLEOTIDE SEQUENCE [LARGE SCALE GENOMIC DNA]</scope>
    <source>
        <strain evidence="2">cv. Old Blush</strain>
    </source>
</reference>
<comment type="caution">
    <text evidence="1">The sequence shown here is derived from an EMBL/GenBank/DDBJ whole genome shotgun (WGS) entry which is preliminary data.</text>
</comment>
<accession>A0A2P6Q9G2</accession>
<proteinExistence type="predicted"/>
<gene>
    <name evidence="1" type="ORF">RchiOBHm_Chr5g0028651</name>
</gene>
<evidence type="ECO:0000313" key="1">
    <source>
        <dbReference type="EMBL" id="PRQ30807.1"/>
    </source>
</evidence>
<evidence type="ECO:0000313" key="2">
    <source>
        <dbReference type="Proteomes" id="UP000238479"/>
    </source>
</evidence>
<sequence>MYDYIDGYPSELWEGTAGNAITYLCPPAVTYSKRLGLCSKAVIGPAAICLLCF</sequence>
<keyword evidence="2" id="KW-1185">Reference proteome</keyword>
<dbReference type="EMBL" id="PDCK01000043">
    <property type="protein sequence ID" value="PRQ30807.1"/>
    <property type="molecule type" value="Genomic_DNA"/>
</dbReference>
<protein>
    <submittedName>
        <fullName evidence="1">Uncharacterized protein</fullName>
    </submittedName>
</protein>
<name>A0A2P6Q9G2_ROSCH</name>